<name>C4Z9N4_AGARV</name>
<evidence type="ECO:0000313" key="2">
    <source>
        <dbReference type="Proteomes" id="UP000001477"/>
    </source>
</evidence>
<reference evidence="1 2" key="1">
    <citation type="journal article" date="2009" name="Proc. Natl. Acad. Sci. U.S.A.">
        <title>Characterizing a model human gut microbiota composed of members of its two dominant bacterial phyla.</title>
        <authorList>
            <person name="Mahowald M.A."/>
            <person name="Rey F.E."/>
            <person name="Seedorf H."/>
            <person name="Turnbaugh P.J."/>
            <person name="Fulton R.S."/>
            <person name="Wollam A."/>
            <person name="Shah N."/>
            <person name="Wang C."/>
            <person name="Magrini V."/>
            <person name="Wilson R.K."/>
            <person name="Cantarel B.L."/>
            <person name="Coutinho P.M."/>
            <person name="Henrissat B."/>
            <person name="Crock L.W."/>
            <person name="Russell A."/>
            <person name="Verberkmoes N.C."/>
            <person name="Hettich R.L."/>
            <person name="Gordon J.I."/>
        </authorList>
    </citation>
    <scope>NUCLEOTIDE SEQUENCE [LARGE SCALE GENOMIC DNA]</scope>
    <source>
        <strain evidence="2">ATCC 33656 / DSM 3377 / JCM 17463 / KCTC 5835 / LMG 30912 / VPI 0990</strain>
    </source>
</reference>
<proteinExistence type="predicted"/>
<sequence>MRNDALVIEEIQTSMEKNEPREKKCIDFRSDQKYNMIKI</sequence>
<gene>
    <name evidence="1" type="ordered locus">EUBREC_0077</name>
</gene>
<dbReference type="HOGENOM" id="CLU_3309949_0_0_9"/>
<accession>C4Z9N4</accession>
<dbReference type="EMBL" id="CP001107">
    <property type="protein sequence ID" value="ACR73882.1"/>
    <property type="molecule type" value="Genomic_DNA"/>
</dbReference>
<dbReference type="KEGG" id="ere:EUBREC_0077"/>
<protein>
    <submittedName>
        <fullName evidence="1">Uncharacterized protein</fullName>
    </submittedName>
</protein>
<dbReference type="PaxDb" id="515619-EUBREC_0077"/>
<evidence type="ECO:0000313" key="1">
    <source>
        <dbReference type="EMBL" id="ACR73882.1"/>
    </source>
</evidence>
<organism evidence="1 2">
    <name type="scientific">Agathobacter rectalis (strain ATCC 33656 / DSM 3377 / JCM 17463 / KCTC 5835 / VPI 0990)</name>
    <name type="common">Eubacterium rectale</name>
    <dbReference type="NCBI Taxonomy" id="515619"/>
    <lineage>
        <taxon>Bacteria</taxon>
        <taxon>Bacillati</taxon>
        <taxon>Bacillota</taxon>
        <taxon>Clostridia</taxon>
        <taxon>Lachnospirales</taxon>
        <taxon>Lachnospiraceae</taxon>
        <taxon>Agathobacter</taxon>
    </lineage>
</organism>
<dbReference type="AlphaFoldDB" id="C4Z9N4"/>
<dbReference type="Proteomes" id="UP000001477">
    <property type="component" value="Chromosome"/>
</dbReference>
<dbReference type="STRING" id="515619.EUBREC_0077"/>